<organism evidence="6 7">
    <name type="scientific">Candidatus Lambdaproteobacteria bacterium RIFOXYD2_FULL_50_16</name>
    <dbReference type="NCBI Taxonomy" id="1817772"/>
    <lineage>
        <taxon>Bacteria</taxon>
        <taxon>Pseudomonadati</taxon>
        <taxon>Pseudomonadota</taxon>
        <taxon>Candidatus Lambdaproteobacteria</taxon>
    </lineage>
</organism>
<evidence type="ECO:0000256" key="3">
    <source>
        <dbReference type="ARBA" id="ARBA00022741"/>
    </source>
</evidence>
<dbReference type="Pfam" id="PF00005">
    <property type="entry name" value="ABC_tran"/>
    <property type="match status" value="1"/>
</dbReference>
<dbReference type="EMBL" id="MFNE01000006">
    <property type="protein sequence ID" value="OGG96985.1"/>
    <property type="molecule type" value="Genomic_DNA"/>
</dbReference>
<sequence length="306" mass="33069">MIKVEGLSKRFGPLVAVDQISFNLEKGEVLGFLGPNGAGKSTSMRMLTGFLKPDEGQVWIGGINLGEEPKRAKAQIGYLPESAAAYRAMTVVEFLKFIAALRGVPNPQRAVDEVIEKTQLGGVERQTIGHLSKGYRQRVGFAQALVHDPPVLILDEPTDGLDPNQKAEVRKLIKSMAQHKAILLSTHILEEMEAVCSRVLLIAKGKLVANGTPAELLSRSEYHGAIAFNLETALTAAQEAQIAAIAGVKALEGEGTNYRLFAESGASLLGPLHKKLLEIGMEPVELQQLKGKMDEVFRNLTLGEEA</sequence>
<dbReference type="PANTHER" id="PTHR43335">
    <property type="entry name" value="ABC TRANSPORTER, ATP-BINDING PROTEIN"/>
    <property type="match status" value="1"/>
</dbReference>
<comment type="caution">
    <text evidence="6">The sequence shown here is derived from an EMBL/GenBank/DDBJ whole genome shotgun (WGS) entry which is preliminary data.</text>
</comment>
<proteinExistence type="inferred from homology"/>
<reference evidence="6 7" key="1">
    <citation type="journal article" date="2016" name="Nat. Commun.">
        <title>Thousands of microbial genomes shed light on interconnected biogeochemical processes in an aquifer system.</title>
        <authorList>
            <person name="Anantharaman K."/>
            <person name="Brown C.T."/>
            <person name="Hug L.A."/>
            <person name="Sharon I."/>
            <person name="Castelle C.J."/>
            <person name="Probst A.J."/>
            <person name="Thomas B.C."/>
            <person name="Singh A."/>
            <person name="Wilkins M.J."/>
            <person name="Karaoz U."/>
            <person name="Brodie E.L."/>
            <person name="Williams K.H."/>
            <person name="Hubbard S.S."/>
            <person name="Banfield J.F."/>
        </authorList>
    </citation>
    <scope>NUCLEOTIDE SEQUENCE [LARGE SCALE GENOMIC DNA]</scope>
</reference>
<evidence type="ECO:0000313" key="6">
    <source>
        <dbReference type="EMBL" id="OGG96985.1"/>
    </source>
</evidence>
<evidence type="ECO:0000256" key="2">
    <source>
        <dbReference type="ARBA" id="ARBA00022448"/>
    </source>
</evidence>
<dbReference type="PANTHER" id="PTHR43335:SF4">
    <property type="entry name" value="ABC TRANSPORTER, ATP-BINDING PROTEIN"/>
    <property type="match status" value="1"/>
</dbReference>
<evidence type="ECO:0000256" key="4">
    <source>
        <dbReference type="ARBA" id="ARBA00022840"/>
    </source>
</evidence>
<evidence type="ECO:0000313" key="7">
    <source>
        <dbReference type="Proteomes" id="UP000178449"/>
    </source>
</evidence>
<dbReference type="GO" id="GO:0005524">
    <property type="term" value="F:ATP binding"/>
    <property type="evidence" value="ECO:0007669"/>
    <property type="project" value="UniProtKB-KW"/>
</dbReference>
<name>A0A1F6GFV4_9PROT</name>
<protein>
    <recommendedName>
        <fullName evidence="5">ABC transporter domain-containing protein</fullName>
    </recommendedName>
</protein>
<dbReference type="SUPFAM" id="SSF52540">
    <property type="entry name" value="P-loop containing nucleoside triphosphate hydrolases"/>
    <property type="match status" value="1"/>
</dbReference>
<evidence type="ECO:0000256" key="1">
    <source>
        <dbReference type="ARBA" id="ARBA00005417"/>
    </source>
</evidence>
<dbReference type="CDD" id="cd03230">
    <property type="entry name" value="ABC_DR_subfamily_A"/>
    <property type="match status" value="1"/>
</dbReference>
<keyword evidence="4" id="KW-0067">ATP-binding</keyword>
<keyword evidence="3" id="KW-0547">Nucleotide-binding</keyword>
<dbReference type="Gene3D" id="3.40.50.300">
    <property type="entry name" value="P-loop containing nucleotide triphosphate hydrolases"/>
    <property type="match status" value="1"/>
</dbReference>
<evidence type="ECO:0000259" key="5">
    <source>
        <dbReference type="PROSITE" id="PS50893"/>
    </source>
</evidence>
<keyword evidence="2" id="KW-0813">Transport</keyword>
<gene>
    <name evidence="6" type="ORF">A2527_02705</name>
</gene>
<dbReference type="AlphaFoldDB" id="A0A1F6GFV4"/>
<comment type="similarity">
    <text evidence="1">Belongs to the ABC transporter superfamily.</text>
</comment>
<feature type="domain" description="ABC transporter" evidence="5">
    <location>
        <begin position="2"/>
        <end position="229"/>
    </location>
</feature>
<dbReference type="InterPro" id="IPR003439">
    <property type="entry name" value="ABC_transporter-like_ATP-bd"/>
</dbReference>
<dbReference type="Proteomes" id="UP000178449">
    <property type="component" value="Unassembled WGS sequence"/>
</dbReference>
<dbReference type="GO" id="GO:0016887">
    <property type="term" value="F:ATP hydrolysis activity"/>
    <property type="evidence" value="ECO:0007669"/>
    <property type="project" value="InterPro"/>
</dbReference>
<dbReference type="PROSITE" id="PS50893">
    <property type="entry name" value="ABC_TRANSPORTER_2"/>
    <property type="match status" value="1"/>
</dbReference>
<accession>A0A1F6GFV4</accession>
<dbReference type="STRING" id="1817772.A2527_02705"/>
<dbReference type="InterPro" id="IPR027417">
    <property type="entry name" value="P-loop_NTPase"/>
</dbReference>
<dbReference type="SMART" id="SM00382">
    <property type="entry name" value="AAA"/>
    <property type="match status" value="1"/>
</dbReference>
<dbReference type="InterPro" id="IPR003593">
    <property type="entry name" value="AAA+_ATPase"/>
</dbReference>